<dbReference type="EMBL" id="HBUF01237406">
    <property type="protein sequence ID" value="CAG6675651.1"/>
    <property type="molecule type" value="Transcribed_RNA"/>
</dbReference>
<organism evidence="2">
    <name type="scientific">Cacopsylla melanoneura</name>
    <dbReference type="NCBI Taxonomy" id="428564"/>
    <lineage>
        <taxon>Eukaryota</taxon>
        <taxon>Metazoa</taxon>
        <taxon>Ecdysozoa</taxon>
        <taxon>Arthropoda</taxon>
        <taxon>Hexapoda</taxon>
        <taxon>Insecta</taxon>
        <taxon>Pterygota</taxon>
        <taxon>Neoptera</taxon>
        <taxon>Paraneoptera</taxon>
        <taxon>Hemiptera</taxon>
        <taxon>Sternorrhyncha</taxon>
        <taxon>Psylloidea</taxon>
        <taxon>Psyllidae</taxon>
        <taxon>Psyllinae</taxon>
        <taxon>Cacopsylla</taxon>
    </lineage>
</organism>
<proteinExistence type="predicted"/>
<name>A0A8D8STA9_9HEMI</name>
<dbReference type="AlphaFoldDB" id="A0A8D8STA9"/>
<protein>
    <submittedName>
        <fullName evidence="2">Uncharacterized protein</fullName>
    </submittedName>
</protein>
<keyword evidence="1" id="KW-0812">Transmembrane</keyword>
<feature type="transmembrane region" description="Helical" evidence="1">
    <location>
        <begin position="72"/>
        <end position="91"/>
    </location>
</feature>
<keyword evidence="1" id="KW-0472">Membrane</keyword>
<keyword evidence="1" id="KW-1133">Transmembrane helix</keyword>
<evidence type="ECO:0000313" key="2">
    <source>
        <dbReference type="EMBL" id="CAG6675651.1"/>
    </source>
</evidence>
<reference evidence="2" key="1">
    <citation type="submission" date="2021-05" db="EMBL/GenBank/DDBJ databases">
        <authorList>
            <person name="Alioto T."/>
            <person name="Alioto T."/>
            <person name="Gomez Garrido J."/>
        </authorList>
    </citation>
    <scope>NUCLEOTIDE SEQUENCE</scope>
</reference>
<evidence type="ECO:0000256" key="1">
    <source>
        <dbReference type="SAM" id="Phobius"/>
    </source>
</evidence>
<sequence length="105" mass="12308">MAPNSWLERIQASPIESRILAFAPFIPYNNSLFGNHITFFLRPFFFCLKLTMLRTIAPEPLFLRSPSFKHKYSTNLFLLYVSMFPSMYFTVISPDQILHNVTIIQ</sequence>
<accession>A0A8D8STA9</accession>